<dbReference type="EMBL" id="QPFP01000276">
    <property type="protein sequence ID" value="TEB18228.1"/>
    <property type="molecule type" value="Genomic_DNA"/>
</dbReference>
<comment type="caution">
    <text evidence="2">The sequence shown here is derived from an EMBL/GenBank/DDBJ whole genome shotgun (WGS) entry which is preliminary data.</text>
</comment>
<feature type="compositionally biased region" description="Pro residues" evidence="1">
    <location>
        <begin position="74"/>
        <end position="84"/>
    </location>
</feature>
<proteinExistence type="predicted"/>
<feature type="compositionally biased region" description="Polar residues" evidence="1">
    <location>
        <begin position="149"/>
        <end position="161"/>
    </location>
</feature>
<reference evidence="2 3" key="1">
    <citation type="journal article" date="2019" name="Nat. Ecol. Evol.">
        <title>Megaphylogeny resolves global patterns of mushroom evolution.</title>
        <authorList>
            <person name="Varga T."/>
            <person name="Krizsan K."/>
            <person name="Foldi C."/>
            <person name="Dima B."/>
            <person name="Sanchez-Garcia M."/>
            <person name="Sanchez-Ramirez S."/>
            <person name="Szollosi G.J."/>
            <person name="Szarkandi J.G."/>
            <person name="Papp V."/>
            <person name="Albert L."/>
            <person name="Andreopoulos W."/>
            <person name="Angelini C."/>
            <person name="Antonin V."/>
            <person name="Barry K.W."/>
            <person name="Bougher N.L."/>
            <person name="Buchanan P."/>
            <person name="Buyck B."/>
            <person name="Bense V."/>
            <person name="Catcheside P."/>
            <person name="Chovatia M."/>
            <person name="Cooper J."/>
            <person name="Damon W."/>
            <person name="Desjardin D."/>
            <person name="Finy P."/>
            <person name="Geml J."/>
            <person name="Haridas S."/>
            <person name="Hughes K."/>
            <person name="Justo A."/>
            <person name="Karasinski D."/>
            <person name="Kautmanova I."/>
            <person name="Kiss B."/>
            <person name="Kocsube S."/>
            <person name="Kotiranta H."/>
            <person name="LaButti K.M."/>
            <person name="Lechner B.E."/>
            <person name="Liimatainen K."/>
            <person name="Lipzen A."/>
            <person name="Lukacs Z."/>
            <person name="Mihaltcheva S."/>
            <person name="Morgado L.N."/>
            <person name="Niskanen T."/>
            <person name="Noordeloos M.E."/>
            <person name="Ohm R.A."/>
            <person name="Ortiz-Santana B."/>
            <person name="Ovrebo C."/>
            <person name="Racz N."/>
            <person name="Riley R."/>
            <person name="Savchenko A."/>
            <person name="Shiryaev A."/>
            <person name="Soop K."/>
            <person name="Spirin V."/>
            <person name="Szebenyi C."/>
            <person name="Tomsovsky M."/>
            <person name="Tulloss R.E."/>
            <person name="Uehling J."/>
            <person name="Grigoriev I.V."/>
            <person name="Vagvolgyi C."/>
            <person name="Papp T."/>
            <person name="Martin F.M."/>
            <person name="Miettinen O."/>
            <person name="Hibbett D.S."/>
            <person name="Nagy L.G."/>
        </authorList>
    </citation>
    <scope>NUCLEOTIDE SEQUENCE [LARGE SCALE GENOMIC DNA]</scope>
    <source>
        <strain evidence="2 3">FP101781</strain>
    </source>
</reference>
<accession>A0A4Y7S9U7</accession>
<dbReference type="AlphaFoldDB" id="A0A4Y7S9U7"/>
<name>A0A4Y7S9U7_COPMI</name>
<evidence type="ECO:0000313" key="2">
    <source>
        <dbReference type="EMBL" id="TEB18228.1"/>
    </source>
</evidence>
<evidence type="ECO:0000256" key="1">
    <source>
        <dbReference type="SAM" id="MobiDB-lite"/>
    </source>
</evidence>
<feature type="region of interest" description="Disordered" evidence="1">
    <location>
        <begin position="1"/>
        <end position="122"/>
    </location>
</feature>
<protein>
    <submittedName>
        <fullName evidence="2">Uncharacterized protein</fullName>
    </submittedName>
</protein>
<feature type="compositionally biased region" description="Polar residues" evidence="1">
    <location>
        <begin position="94"/>
        <end position="105"/>
    </location>
</feature>
<sequence length="223" mass="25248">MFRRHPPERVYSEPIQYNQFPTRKQDGVNRLFRWPTPHPVAHSNRQEPLGHPYDPRLRRTPDPSPISRLAKRPPIYPIPHPPSSFPSTSSNLPTFFQPQRRSSQVLRRANSPPPRGQVTQPPFVPQVVNLDLLQQGPTKHPFAPPPHLPQTTRSQGRSTTPGRPGPTRQVIRKRPDKFRPLPKMNGKTGKGRSVVRLNPEVVVYSGDGIPEPQGLVMSPSQMS</sequence>
<feature type="compositionally biased region" description="Basic and acidic residues" evidence="1">
    <location>
        <begin position="1"/>
        <end position="11"/>
    </location>
</feature>
<evidence type="ECO:0000313" key="3">
    <source>
        <dbReference type="Proteomes" id="UP000298030"/>
    </source>
</evidence>
<feature type="region of interest" description="Disordered" evidence="1">
    <location>
        <begin position="135"/>
        <end position="193"/>
    </location>
</feature>
<organism evidence="2 3">
    <name type="scientific">Coprinellus micaceus</name>
    <name type="common">Glistening ink-cap mushroom</name>
    <name type="synonym">Coprinus micaceus</name>
    <dbReference type="NCBI Taxonomy" id="71717"/>
    <lineage>
        <taxon>Eukaryota</taxon>
        <taxon>Fungi</taxon>
        <taxon>Dikarya</taxon>
        <taxon>Basidiomycota</taxon>
        <taxon>Agaricomycotina</taxon>
        <taxon>Agaricomycetes</taxon>
        <taxon>Agaricomycetidae</taxon>
        <taxon>Agaricales</taxon>
        <taxon>Agaricineae</taxon>
        <taxon>Psathyrellaceae</taxon>
        <taxon>Coprinellus</taxon>
    </lineage>
</organism>
<keyword evidence="3" id="KW-1185">Reference proteome</keyword>
<gene>
    <name evidence="2" type="ORF">FA13DRAFT_658835</name>
</gene>
<dbReference type="OrthoDB" id="10530782at2759"/>
<dbReference type="Proteomes" id="UP000298030">
    <property type="component" value="Unassembled WGS sequence"/>
</dbReference>